<dbReference type="AlphaFoldDB" id="A0A9W9JDU5"/>
<dbReference type="EMBL" id="JAPQKQ010000006">
    <property type="protein sequence ID" value="KAJ5193125.1"/>
    <property type="molecule type" value="Genomic_DNA"/>
</dbReference>
<accession>A0A9W9JDU5</accession>
<dbReference type="PANTHER" id="PTHR28620">
    <property type="entry name" value="CENTROMERE PROTEIN V"/>
    <property type="match status" value="1"/>
</dbReference>
<organism evidence="1 2">
    <name type="scientific">Penicillium cf. viridicatum</name>
    <dbReference type="NCBI Taxonomy" id="2972119"/>
    <lineage>
        <taxon>Eukaryota</taxon>
        <taxon>Fungi</taxon>
        <taxon>Dikarya</taxon>
        <taxon>Ascomycota</taxon>
        <taxon>Pezizomycotina</taxon>
        <taxon>Eurotiomycetes</taxon>
        <taxon>Eurotiomycetidae</taxon>
        <taxon>Eurotiales</taxon>
        <taxon>Aspergillaceae</taxon>
        <taxon>Penicillium</taxon>
    </lineage>
</organism>
<name>A0A9W9JDU5_9EURO</name>
<dbReference type="OrthoDB" id="2993351at2759"/>
<dbReference type="Gene3D" id="2.170.150.70">
    <property type="match status" value="1"/>
</dbReference>
<dbReference type="InterPro" id="IPR011057">
    <property type="entry name" value="Mss4-like_sf"/>
</dbReference>
<proteinExistence type="predicted"/>
<keyword evidence="2" id="KW-1185">Reference proteome</keyword>
<evidence type="ECO:0000313" key="1">
    <source>
        <dbReference type="EMBL" id="KAJ5193125.1"/>
    </source>
</evidence>
<evidence type="ECO:0000313" key="2">
    <source>
        <dbReference type="Proteomes" id="UP001150942"/>
    </source>
</evidence>
<dbReference type="SUPFAM" id="SSF51316">
    <property type="entry name" value="Mss4-like"/>
    <property type="match status" value="1"/>
</dbReference>
<protein>
    <recommendedName>
        <fullName evidence="3">CENP-V/GFA domain-containing protein</fullName>
    </recommendedName>
</protein>
<gene>
    <name evidence="1" type="ORF">N7449_009267</name>
</gene>
<dbReference type="InterPro" id="IPR052355">
    <property type="entry name" value="CENP-V-like"/>
</dbReference>
<comment type="caution">
    <text evidence="1">The sequence shown here is derived from an EMBL/GenBank/DDBJ whole genome shotgun (WGS) entry which is preliminary data.</text>
</comment>
<dbReference type="PANTHER" id="PTHR28620:SF1">
    <property type="entry name" value="CENP-V_GFA DOMAIN-CONTAINING PROTEIN"/>
    <property type="match status" value="1"/>
</dbReference>
<evidence type="ECO:0008006" key="3">
    <source>
        <dbReference type="Google" id="ProtNLM"/>
    </source>
</evidence>
<reference evidence="1" key="1">
    <citation type="submission" date="2022-11" db="EMBL/GenBank/DDBJ databases">
        <authorList>
            <person name="Petersen C."/>
        </authorList>
    </citation>
    <scope>NUCLEOTIDE SEQUENCE</scope>
    <source>
        <strain evidence="1">IBT 20477</strain>
    </source>
</reference>
<sequence>MHNAPHKLMLPPLRTGSYCHISGGLLAFVDDIEIHEGTKSLKEYRFGSHTIQIFFCGICGANVYNKSVNPKFRYGQCAINMRLLHDIDLETLEISKGDGKNVHLPPLEENPI</sequence>
<reference evidence="1" key="2">
    <citation type="journal article" date="2023" name="IMA Fungus">
        <title>Comparative genomic study of the Penicillium genus elucidates a diverse pangenome and 15 lateral gene transfer events.</title>
        <authorList>
            <person name="Petersen C."/>
            <person name="Sorensen T."/>
            <person name="Nielsen M.R."/>
            <person name="Sondergaard T.E."/>
            <person name="Sorensen J.L."/>
            <person name="Fitzpatrick D.A."/>
            <person name="Frisvad J.C."/>
            <person name="Nielsen K.L."/>
        </authorList>
    </citation>
    <scope>NUCLEOTIDE SEQUENCE</scope>
    <source>
        <strain evidence="1">IBT 20477</strain>
    </source>
</reference>
<dbReference type="Proteomes" id="UP001150942">
    <property type="component" value="Unassembled WGS sequence"/>
</dbReference>